<accession>A0A2T0MMI5</accession>
<comment type="caution">
    <text evidence="1">The sequence shown here is derived from an EMBL/GenBank/DDBJ whole genome shotgun (WGS) entry which is preliminary data.</text>
</comment>
<dbReference type="Proteomes" id="UP000238312">
    <property type="component" value="Unassembled WGS sequence"/>
</dbReference>
<gene>
    <name evidence="1" type="ORF">B0I32_121133</name>
</gene>
<dbReference type="EMBL" id="PVNG01000021">
    <property type="protein sequence ID" value="PRX59029.1"/>
    <property type="molecule type" value="Genomic_DNA"/>
</dbReference>
<dbReference type="Pfam" id="PF06101">
    <property type="entry name" value="Vps62"/>
    <property type="match status" value="1"/>
</dbReference>
<dbReference type="PANTHER" id="PTHR48219">
    <property type="entry name" value="VACUOLAR PROTEIN SORTING-ASSOCIATED PROTEIN 62-RELATED"/>
    <property type="match status" value="1"/>
</dbReference>
<reference evidence="1 2" key="1">
    <citation type="submission" date="2018-03" db="EMBL/GenBank/DDBJ databases">
        <title>Genomic Encyclopedia of Type Strains, Phase III (KMG-III): the genomes of soil and plant-associated and newly described type strains.</title>
        <authorList>
            <person name="Whitman W."/>
        </authorList>
    </citation>
    <scope>NUCLEOTIDE SEQUENCE [LARGE SCALE GENOMIC DNA]</scope>
    <source>
        <strain evidence="1 2">CGMCC 4.7104</strain>
    </source>
</reference>
<dbReference type="AlphaFoldDB" id="A0A2T0MMI5"/>
<evidence type="ECO:0000313" key="2">
    <source>
        <dbReference type="Proteomes" id="UP000238312"/>
    </source>
</evidence>
<organism evidence="1 2">
    <name type="scientific">Nonomuraea fuscirosea</name>
    <dbReference type="NCBI Taxonomy" id="1291556"/>
    <lineage>
        <taxon>Bacteria</taxon>
        <taxon>Bacillati</taxon>
        <taxon>Actinomycetota</taxon>
        <taxon>Actinomycetes</taxon>
        <taxon>Streptosporangiales</taxon>
        <taxon>Streptosporangiaceae</taxon>
        <taxon>Nonomuraea</taxon>
    </lineage>
</organism>
<sequence length="260" mass="27139">MAMVLGDVEVAFTTTFTFRWSDENSGAHRDGGFWHPLPPRGFHALGSLGCPSYDDPNGEVVAVCVRQAADRPAARAGPVDYRWIYDSTETGSATSGSIWRPVPPSGYAPLGDVCVAGFDKPGPSQVVCVRTDLTTPGSTSVIVWHTEGSGGTFQASMAQISAPARADGQAKAVIAPGSFVTYVPHTPSPAMNGETQILRLPPLPGPWPVMPPPLALPGAGGTQVGRALETNRGSPRADRRSIPVAADGRLLVIGGDDEPC</sequence>
<dbReference type="InterPro" id="IPR009291">
    <property type="entry name" value="Vps62"/>
</dbReference>
<keyword evidence="2" id="KW-1185">Reference proteome</keyword>
<name>A0A2T0MMI5_9ACTN</name>
<proteinExistence type="predicted"/>
<evidence type="ECO:0000313" key="1">
    <source>
        <dbReference type="EMBL" id="PRX59029.1"/>
    </source>
</evidence>
<protein>
    <submittedName>
        <fullName evidence="1">Uncharacterized protein DUF946</fullName>
    </submittedName>
</protein>
<dbReference type="PANTHER" id="PTHR48219:SF2">
    <property type="entry name" value="VACUOLAR PROTEIN SORTING-ASSOCIATED PROTEIN 62"/>
    <property type="match status" value="1"/>
</dbReference>